<protein>
    <recommendedName>
        <fullName evidence="4">Toxin PIN</fullName>
    </recommendedName>
</protein>
<proteinExistence type="predicted"/>
<accession>A0A095ZNT2</accession>
<evidence type="ECO:0000313" key="3">
    <source>
        <dbReference type="Proteomes" id="UP000029556"/>
    </source>
</evidence>
<dbReference type="AlphaFoldDB" id="A0A095ZNT2"/>
<name>A0A095ZNT2_9BACT</name>
<evidence type="ECO:0008006" key="4">
    <source>
        <dbReference type="Google" id="ProtNLM"/>
    </source>
</evidence>
<organism evidence="2 3">
    <name type="scientific">Hoylesella buccalis DNF00853</name>
    <dbReference type="NCBI Taxonomy" id="1401074"/>
    <lineage>
        <taxon>Bacteria</taxon>
        <taxon>Pseudomonadati</taxon>
        <taxon>Bacteroidota</taxon>
        <taxon>Bacteroidia</taxon>
        <taxon>Bacteroidales</taxon>
        <taxon>Prevotellaceae</taxon>
        <taxon>Hoylesella</taxon>
    </lineage>
</organism>
<evidence type="ECO:0000256" key="1">
    <source>
        <dbReference type="SAM" id="MobiDB-lite"/>
    </source>
</evidence>
<sequence length="61" mass="6675">MKKKYISPRVDIINTRLESEMLAGSNGGGGIQPPNTAKAYDGDLDDFADESMWGDEIDVNK</sequence>
<dbReference type="RefSeq" id="WP_036871848.1">
    <property type="nucleotide sequence ID" value="NZ_JRNN01000028.1"/>
</dbReference>
<dbReference type="Proteomes" id="UP000029556">
    <property type="component" value="Unassembled WGS sequence"/>
</dbReference>
<reference evidence="2 3" key="1">
    <citation type="submission" date="2014-07" db="EMBL/GenBank/DDBJ databases">
        <authorList>
            <person name="McCorrison J."/>
            <person name="Sanka R."/>
            <person name="Torralba M."/>
            <person name="Gillis M."/>
            <person name="Haft D.H."/>
            <person name="Methe B."/>
            <person name="Sutton G."/>
            <person name="Nelson K.E."/>
        </authorList>
    </citation>
    <scope>NUCLEOTIDE SEQUENCE [LARGE SCALE GENOMIC DNA]</scope>
    <source>
        <strain evidence="2 3">DNF00853</strain>
    </source>
</reference>
<comment type="caution">
    <text evidence="2">The sequence shown here is derived from an EMBL/GenBank/DDBJ whole genome shotgun (WGS) entry which is preliminary data.</text>
</comment>
<dbReference type="OrthoDB" id="1075196at2"/>
<gene>
    <name evidence="2" type="ORF">HMPREF2137_02380</name>
</gene>
<dbReference type="EMBL" id="JRNN01000028">
    <property type="protein sequence ID" value="KGF36313.1"/>
    <property type="molecule type" value="Genomic_DNA"/>
</dbReference>
<evidence type="ECO:0000313" key="2">
    <source>
        <dbReference type="EMBL" id="KGF36313.1"/>
    </source>
</evidence>
<feature type="region of interest" description="Disordered" evidence="1">
    <location>
        <begin position="23"/>
        <end position="44"/>
    </location>
</feature>